<dbReference type="EMBL" id="JAULJE010000014">
    <property type="protein sequence ID" value="KAK1335188.1"/>
    <property type="molecule type" value="Genomic_DNA"/>
</dbReference>
<protein>
    <recommendedName>
        <fullName evidence="6">Citrate transporter-like domain-containing protein</fullName>
    </recommendedName>
</protein>
<evidence type="ECO:0000256" key="4">
    <source>
        <dbReference type="ARBA" id="ARBA00022989"/>
    </source>
</evidence>
<dbReference type="GO" id="GO:0015382">
    <property type="term" value="F:sodium:sulfate symporter activity"/>
    <property type="evidence" value="ECO:0007669"/>
    <property type="project" value="TreeGrafter"/>
</dbReference>
<dbReference type="InterPro" id="IPR004680">
    <property type="entry name" value="Cit_transptr-like_dom"/>
</dbReference>
<keyword evidence="2" id="KW-0813">Transport</keyword>
<organism evidence="7 8">
    <name type="scientific">Cnephaeus nilssonii</name>
    <name type="common">Northern bat</name>
    <name type="synonym">Eptesicus nilssonii</name>
    <dbReference type="NCBI Taxonomy" id="3371016"/>
    <lineage>
        <taxon>Eukaryota</taxon>
        <taxon>Metazoa</taxon>
        <taxon>Chordata</taxon>
        <taxon>Craniata</taxon>
        <taxon>Vertebrata</taxon>
        <taxon>Euteleostomi</taxon>
        <taxon>Mammalia</taxon>
        <taxon>Eutheria</taxon>
        <taxon>Laurasiatheria</taxon>
        <taxon>Chiroptera</taxon>
        <taxon>Yangochiroptera</taxon>
        <taxon>Vespertilionidae</taxon>
        <taxon>Cnephaeus</taxon>
    </lineage>
</organism>
<evidence type="ECO:0000256" key="3">
    <source>
        <dbReference type="ARBA" id="ARBA00022692"/>
    </source>
</evidence>
<keyword evidence="4" id="KW-1133">Transmembrane helix</keyword>
<evidence type="ECO:0000256" key="1">
    <source>
        <dbReference type="ARBA" id="ARBA00004141"/>
    </source>
</evidence>
<dbReference type="Proteomes" id="UP001177744">
    <property type="component" value="Unassembled WGS sequence"/>
</dbReference>
<dbReference type="Pfam" id="PF03600">
    <property type="entry name" value="CitMHS"/>
    <property type="match status" value="1"/>
</dbReference>
<keyword evidence="5" id="KW-0472">Membrane</keyword>
<dbReference type="AlphaFoldDB" id="A0AA40LKR3"/>
<evidence type="ECO:0000313" key="8">
    <source>
        <dbReference type="Proteomes" id="UP001177744"/>
    </source>
</evidence>
<reference evidence="7" key="1">
    <citation type="submission" date="2023-06" db="EMBL/GenBank/DDBJ databases">
        <title>Reference genome for the Northern bat (Eptesicus nilssonii), a most northern bat species.</title>
        <authorList>
            <person name="Laine V.N."/>
            <person name="Pulliainen A.T."/>
            <person name="Lilley T.M."/>
        </authorList>
    </citation>
    <scope>NUCLEOTIDE SEQUENCE</scope>
    <source>
        <strain evidence="7">BLF_Eptnil</strain>
        <tissue evidence="7">Kidney</tissue>
    </source>
</reference>
<evidence type="ECO:0000256" key="2">
    <source>
        <dbReference type="ARBA" id="ARBA00022448"/>
    </source>
</evidence>
<gene>
    <name evidence="7" type="ORF">QTO34_004772</name>
</gene>
<accession>A0AA40LKR3</accession>
<comment type="subcellular location">
    <subcellularLocation>
        <location evidence="1">Membrane</location>
        <topology evidence="1">Multi-pass membrane protein</topology>
    </subcellularLocation>
</comment>
<feature type="domain" description="Citrate transporter-like" evidence="6">
    <location>
        <begin position="23"/>
        <end position="146"/>
    </location>
</feature>
<name>A0AA40LKR3_CNENI</name>
<sequence>MVLGDWDWCWAPAVGASGASASSRLTLGFMSSTAFLSMWLSNTSTAAMVMPIVEAVAQQIISAQAQVKATQMTYCNGSVNPGLEMEGNNSSAGARDNTVTGIKYPTKKDHMMCKLMCLCITYSSTIGGLTTITGTSTNLIFAEHFNSPQPATGAGARDCRVGGFSIYHAVASCRCWHLDRRDVGGWTWGGRLLQLAVAWDHRASGFFVSQIASTLRTWGGRLLQLAVAWDHGEGGFFISQVAASLRR</sequence>
<evidence type="ECO:0000259" key="6">
    <source>
        <dbReference type="Pfam" id="PF03600"/>
    </source>
</evidence>
<dbReference type="PANTHER" id="PTHR10283:SF65">
    <property type="entry name" value="SOLUTE CARRIER FAMILY 13 MEMBER 1"/>
    <property type="match status" value="1"/>
</dbReference>
<dbReference type="GO" id="GO:0005886">
    <property type="term" value="C:plasma membrane"/>
    <property type="evidence" value="ECO:0007669"/>
    <property type="project" value="TreeGrafter"/>
</dbReference>
<proteinExistence type="predicted"/>
<keyword evidence="3" id="KW-0812">Transmembrane</keyword>
<comment type="caution">
    <text evidence="7">The sequence shown here is derived from an EMBL/GenBank/DDBJ whole genome shotgun (WGS) entry which is preliminary data.</text>
</comment>
<keyword evidence="8" id="KW-1185">Reference proteome</keyword>
<evidence type="ECO:0000256" key="5">
    <source>
        <dbReference type="ARBA" id="ARBA00023136"/>
    </source>
</evidence>
<dbReference type="PANTHER" id="PTHR10283">
    <property type="entry name" value="SOLUTE CARRIER FAMILY 13 MEMBER"/>
    <property type="match status" value="1"/>
</dbReference>
<evidence type="ECO:0000313" key="7">
    <source>
        <dbReference type="EMBL" id="KAK1335188.1"/>
    </source>
</evidence>